<dbReference type="SUPFAM" id="SSF140984">
    <property type="entry name" value="PTPA-like"/>
    <property type="match status" value="1"/>
</dbReference>
<evidence type="ECO:0000256" key="5">
    <source>
        <dbReference type="ARBA" id="ARBA00022490"/>
    </source>
</evidence>
<dbReference type="EC" id="5.2.1.8" evidence="4 10"/>
<dbReference type="FunFam" id="1.20.120.1150:FF:000002">
    <property type="entry name" value="Serine/threonine-protein phosphatase 2A activator"/>
    <property type="match status" value="1"/>
</dbReference>
<dbReference type="OrthoDB" id="16120at2759"/>
<dbReference type="HOGENOM" id="CLU_030733_3_1_1"/>
<dbReference type="OMA" id="SWIKINA"/>
<evidence type="ECO:0000256" key="3">
    <source>
        <dbReference type="ARBA" id="ARBA00011019"/>
    </source>
</evidence>
<dbReference type="PANTHER" id="PTHR10012">
    <property type="entry name" value="SERINE/THREONINE-PROTEIN PHOSPHATASE 2A REGULATORY SUBUNIT B"/>
    <property type="match status" value="1"/>
</dbReference>
<keyword evidence="5 10" id="KW-0963">Cytoplasm</keyword>
<comment type="similarity">
    <text evidence="3 10">Belongs to the PTPA-type PPIase family.</text>
</comment>
<dbReference type="GO" id="GO:0003755">
    <property type="term" value="F:peptidyl-prolyl cis-trans isomerase activity"/>
    <property type="evidence" value="ECO:0000318"/>
    <property type="project" value="GO_Central"/>
</dbReference>
<gene>
    <name evidence="11" type="ORF">TRIADDRAFT_53478</name>
</gene>
<reference evidence="11 12" key="1">
    <citation type="journal article" date="2008" name="Nature">
        <title>The Trichoplax genome and the nature of placozoans.</title>
        <authorList>
            <person name="Srivastava M."/>
            <person name="Begovic E."/>
            <person name="Chapman J."/>
            <person name="Putnam N.H."/>
            <person name="Hellsten U."/>
            <person name="Kawashima T."/>
            <person name="Kuo A."/>
            <person name="Mitros T."/>
            <person name="Salamov A."/>
            <person name="Carpenter M.L."/>
            <person name="Signorovitch A.Y."/>
            <person name="Moreno M.A."/>
            <person name="Kamm K."/>
            <person name="Grimwood J."/>
            <person name="Schmutz J."/>
            <person name="Shapiro H."/>
            <person name="Grigoriev I.V."/>
            <person name="Buss L.W."/>
            <person name="Schierwater B."/>
            <person name="Dellaporta S.L."/>
            <person name="Rokhsar D.S."/>
        </authorList>
    </citation>
    <scope>NUCLEOTIDE SEQUENCE [LARGE SCALE GENOMIC DNA]</scope>
    <source>
        <strain evidence="11 12">Grell-BS-1999</strain>
    </source>
</reference>
<dbReference type="CDD" id="cd04087">
    <property type="entry name" value="PTPA"/>
    <property type="match status" value="1"/>
</dbReference>
<dbReference type="GeneID" id="6751210"/>
<evidence type="ECO:0000256" key="1">
    <source>
        <dbReference type="ARBA" id="ARBA00000971"/>
    </source>
</evidence>
<evidence type="ECO:0000256" key="9">
    <source>
        <dbReference type="ARBA" id="ARBA00044820"/>
    </source>
</evidence>
<evidence type="ECO:0000256" key="8">
    <source>
        <dbReference type="ARBA" id="ARBA00044786"/>
    </source>
</evidence>
<accession>B3RPB8</accession>
<keyword evidence="12" id="KW-1185">Reference proteome</keyword>
<evidence type="ECO:0000313" key="11">
    <source>
        <dbReference type="EMBL" id="EDV27609.1"/>
    </source>
</evidence>
<proteinExistence type="inferred from homology"/>
<dbReference type="PANTHER" id="PTHR10012:SF0">
    <property type="entry name" value="SERINE_THREONINE-PROTEIN PHOSPHATASE 2A ACTIVATOR"/>
    <property type="match status" value="1"/>
</dbReference>
<dbReference type="InterPro" id="IPR043170">
    <property type="entry name" value="PTPA_C_lid"/>
</dbReference>
<dbReference type="Gene3D" id="1.20.120.1150">
    <property type="match status" value="1"/>
</dbReference>
<evidence type="ECO:0000256" key="6">
    <source>
        <dbReference type="ARBA" id="ARBA00023110"/>
    </source>
</evidence>
<dbReference type="KEGG" id="tad:TRIADDRAFT_53478"/>
<dbReference type="EMBL" id="DS985242">
    <property type="protein sequence ID" value="EDV27609.1"/>
    <property type="molecule type" value="Genomic_DNA"/>
</dbReference>
<dbReference type="Pfam" id="PF03095">
    <property type="entry name" value="PTPA"/>
    <property type="match status" value="1"/>
</dbReference>
<dbReference type="Proteomes" id="UP000009022">
    <property type="component" value="Unassembled WGS sequence"/>
</dbReference>
<dbReference type="InterPro" id="IPR004327">
    <property type="entry name" value="Phstyr_phstse_ac"/>
</dbReference>
<comment type="function">
    <text evidence="10">PPIases accelerate the folding of proteins. It catalyzes the cis-trans isomerization of proline imidic peptide bonds in oligopeptides.</text>
</comment>
<evidence type="ECO:0000256" key="10">
    <source>
        <dbReference type="RuleBase" id="RU361210"/>
    </source>
</evidence>
<name>B3RPB8_TRIAD</name>
<keyword evidence="6 10" id="KW-0697">Rotamase</keyword>
<dbReference type="PhylomeDB" id="B3RPB8"/>
<dbReference type="GO" id="GO:0005737">
    <property type="term" value="C:cytoplasm"/>
    <property type="evidence" value="ECO:0000318"/>
    <property type="project" value="GO_Central"/>
</dbReference>
<sequence length="330" mass="37923">MATNAESQASDVIKGIYCFQMLQGKTFIQPKREILSMMDMAKWLQSSAYAELLGFIQSLNMAIRNKKISDDFPKSEATKQMLQILDTLDQWTEEIKPIDQPQRFGNAAFRDWRNRLCEKADDLITPLLPDDAKESIIELKAYWKESFGNATRIDYGSGHELSFVAFLFCLCKLEVFHESDCCSLVLQVFNRYLDVVRNLQSRYRMEPAGSHGVWGLDDFQFLSYLWGSSQLIDHPTILPKSFVDPKICQENAHEYMFLDCINFINKMKTGPFAEHSNQLWGISGVLYWAKVNSGLIKMFKAEVVGKFPVVQHFVFGSLLSIAKHEVPRRV</sequence>
<dbReference type="RefSeq" id="XP_002109443.1">
    <property type="nucleotide sequence ID" value="XM_002109407.1"/>
</dbReference>
<comment type="catalytic activity">
    <reaction evidence="1 10">
        <text>[protein]-peptidylproline (omega=180) = [protein]-peptidylproline (omega=0)</text>
        <dbReference type="Rhea" id="RHEA:16237"/>
        <dbReference type="Rhea" id="RHEA-COMP:10747"/>
        <dbReference type="Rhea" id="RHEA-COMP:10748"/>
        <dbReference type="ChEBI" id="CHEBI:83833"/>
        <dbReference type="ChEBI" id="CHEBI:83834"/>
        <dbReference type="EC" id="5.2.1.8"/>
    </reaction>
</comment>
<dbReference type="GO" id="GO:0005634">
    <property type="term" value="C:nucleus"/>
    <property type="evidence" value="ECO:0000318"/>
    <property type="project" value="GO_Central"/>
</dbReference>
<organism evidence="11 12">
    <name type="scientific">Trichoplax adhaerens</name>
    <name type="common">Trichoplax reptans</name>
    <dbReference type="NCBI Taxonomy" id="10228"/>
    <lineage>
        <taxon>Eukaryota</taxon>
        <taxon>Metazoa</taxon>
        <taxon>Placozoa</taxon>
        <taxon>Uniplacotomia</taxon>
        <taxon>Trichoplacea</taxon>
        <taxon>Trichoplacidae</taxon>
        <taxon>Trichoplax</taxon>
    </lineage>
</organism>
<dbReference type="CTD" id="6751210"/>
<evidence type="ECO:0000256" key="2">
    <source>
        <dbReference type="ARBA" id="ARBA00004496"/>
    </source>
</evidence>
<dbReference type="InParanoid" id="B3RPB8"/>
<dbReference type="InterPro" id="IPR037218">
    <property type="entry name" value="PTPA_sf"/>
</dbReference>
<dbReference type="STRING" id="10228.B3RPB8"/>
<dbReference type="GO" id="GO:0007052">
    <property type="term" value="P:mitotic spindle organization"/>
    <property type="evidence" value="ECO:0000318"/>
    <property type="project" value="GO_Central"/>
</dbReference>
<dbReference type="GO" id="GO:0008160">
    <property type="term" value="F:protein tyrosine phosphatase activator activity"/>
    <property type="evidence" value="ECO:0000318"/>
    <property type="project" value="GO_Central"/>
</dbReference>
<dbReference type="PIRSF" id="PIRSF016325">
    <property type="entry name" value="Phstyr_phstse_ac"/>
    <property type="match status" value="1"/>
</dbReference>
<evidence type="ECO:0000313" key="12">
    <source>
        <dbReference type="Proteomes" id="UP000009022"/>
    </source>
</evidence>
<keyword evidence="7 10" id="KW-0413">Isomerase</keyword>
<evidence type="ECO:0000256" key="4">
    <source>
        <dbReference type="ARBA" id="ARBA00013194"/>
    </source>
</evidence>
<dbReference type="AlphaFoldDB" id="B3RPB8"/>
<protein>
    <recommendedName>
        <fullName evidence="8 10">Serine/threonine-protein phosphatase 2A activator</fullName>
        <ecNumber evidence="4 10">5.2.1.8</ecNumber>
    </recommendedName>
    <alternativeName>
        <fullName evidence="9 10">Phosphotyrosyl phosphatase activator</fullName>
    </alternativeName>
</protein>
<comment type="subcellular location">
    <subcellularLocation>
        <location evidence="2 10">Cytoplasm</location>
    </subcellularLocation>
</comment>
<dbReference type="eggNOG" id="KOG2867">
    <property type="taxonomic scope" value="Eukaryota"/>
</dbReference>
<evidence type="ECO:0000256" key="7">
    <source>
        <dbReference type="ARBA" id="ARBA00023235"/>
    </source>
</evidence>
<dbReference type="GO" id="GO:0000159">
    <property type="term" value="C:protein phosphatase type 2A complex"/>
    <property type="evidence" value="ECO:0000318"/>
    <property type="project" value="GO_Central"/>
</dbReference>